<comment type="caution">
    <text evidence="2">The sequence shown here is derived from an EMBL/GenBank/DDBJ whole genome shotgun (WGS) entry which is preliminary data.</text>
</comment>
<dbReference type="AlphaFoldDB" id="A0A3A5M6T8"/>
<organism evidence="2 3">
    <name type="scientific">Arthrobacter cheniae</name>
    <dbReference type="NCBI Taxonomy" id="1258888"/>
    <lineage>
        <taxon>Bacteria</taxon>
        <taxon>Bacillati</taxon>
        <taxon>Actinomycetota</taxon>
        <taxon>Actinomycetes</taxon>
        <taxon>Micrococcales</taxon>
        <taxon>Micrococcaceae</taxon>
        <taxon>Arthrobacter</taxon>
    </lineage>
</organism>
<dbReference type="EMBL" id="QZVT01000001">
    <property type="protein sequence ID" value="RJT83420.1"/>
    <property type="molecule type" value="Genomic_DNA"/>
</dbReference>
<keyword evidence="3" id="KW-1185">Reference proteome</keyword>
<dbReference type="OrthoDB" id="2971563at2"/>
<dbReference type="Proteomes" id="UP000272560">
    <property type="component" value="Unassembled WGS sequence"/>
</dbReference>
<dbReference type="PANTHER" id="PTHR23131:SF4">
    <property type="entry name" value="METALLO-BETA-LACTAMASE SUPERFAMILY POTEIN"/>
    <property type="match status" value="1"/>
</dbReference>
<dbReference type="SUPFAM" id="SSF56281">
    <property type="entry name" value="Metallo-hydrolase/oxidoreductase"/>
    <property type="match status" value="1"/>
</dbReference>
<dbReference type="InterPro" id="IPR036866">
    <property type="entry name" value="RibonucZ/Hydroxyglut_hydro"/>
</dbReference>
<keyword evidence="2" id="KW-0378">Hydrolase</keyword>
<proteinExistence type="predicted"/>
<accession>A0A3A5M6T8</accession>
<name>A0A3A5M6T8_9MICC</name>
<sequence length="338" mass="36662">MNSTSMQQVDAIGRGELPSLEQVRDDVWALAQAMPGGHLAYSFTYLLRERDGGVHVVDPGWDSDVNWNRLVAALAVVAPGTTGADVVTGITGTHLHPDHVGMAARLRRESGAELGMHAVERRALEKHSHRLLDLDEALGRLEAWGVPEQRRHELVQYVDRSPEGLVLAVDHELSDGDVLPVPGFGITVVSTPGHTAGHICLRDDDRRLILTGDHVLPTVFPGLGLGGVTSSNPLADYVASIDLLHPFDGYEVLPGHGYRFSGLADRAAECADHQLKRAREVAVILGDAVSEQPTVWELASRMTWTAGWDGLHGFQLLSALSQTEMHRDFVHTNGAPAR</sequence>
<evidence type="ECO:0000313" key="3">
    <source>
        <dbReference type="Proteomes" id="UP000272560"/>
    </source>
</evidence>
<protein>
    <submittedName>
        <fullName evidence="2">MBL fold metallo-hydrolase</fullName>
    </submittedName>
</protein>
<dbReference type="PANTHER" id="PTHR23131">
    <property type="entry name" value="ENDORIBONUCLEASE LACTB2"/>
    <property type="match status" value="1"/>
</dbReference>
<dbReference type="Pfam" id="PF00753">
    <property type="entry name" value="Lactamase_B"/>
    <property type="match status" value="1"/>
</dbReference>
<dbReference type="InterPro" id="IPR001279">
    <property type="entry name" value="Metallo-B-lactamas"/>
</dbReference>
<dbReference type="Gene3D" id="3.60.15.10">
    <property type="entry name" value="Ribonuclease Z/Hydroxyacylglutathione hydrolase-like"/>
    <property type="match status" value="1"/>
</dbReference>
<gene>
    <name evidence="2" type="ORF">D6T63_03015</name>
</gene>
<reference evidence="2 3" key="1">
    <citation type="submission" date="2018-09" db="EMBL/GenBank/DDBJ databases">
        <title>Novel species of Arthrobacter.</title>
        <authorList>
            <person name="Liu Q."/>
            <person name="Xin Y.-H."/>
        </authorList>
    </citation>
    <scope>NUCLEOTIDE SEQUENCE [LARGE SCALE GENOMIC DNA]</scope>
    <source>
        <strain evidence="2 3">Hz2</strain>
    </source>
</reference>
<dbReference type="InterPro" id="IPR050662">
    <property type="entry name" value="Sec-metab_biosynth-thioest"/>
</dbReference>
<feature type="domain" description="Metallo-beta-lactamase" evidence="1">
    <location>
        <begin position="41"/>
        <end position="256"/>
    </location>
</feature>
<dbReference type="GO" id="GO:0016787">
    <property type="term" value="F:hydrolase activity"/>
    <property type="evidence" value="ECO:0007669"/>
    <property type="project" value="UniProtKB-KW"/>
</dbReference>
<dbReference type="SMART" id="SM00849">
    <property type="entry name" value="Lactamase_B"/>
    <property type="match status" value="1"/>
</dbReference>
<evidence type="ECO:0000313" key="2">
    <source>
        <dbReference type="EMBL" id="RJT83420.1"/>
    </source>
</evidence>
<evidence type="ECO:0000259" key="1">
    <source>
        <dbReference type="SMART" id="SM00849"/>
    </source>
</evidence>